<dbReference type="EMBL" id="CP042213">
    <property type="protein sequence ID" value="QFY92027.1"/>
    <property type="molecule type" value="Genomic_DNA"/>
</dbReference>
<name>A0A5Q0ESL3_ENTFL</name>
<organism evidence="1">
    <name type="scientific">Enterococcus faecalis</name>
    <name type="common">Streptococcus faecalis</name>
    <dbReference type="NCBI Taxonomy" id="1351"/>
    <lineage>
        <taxon>Bacteria</taxon>
        <taxon>Bacillati</taxon>
        <taxon>Bacillota</taxon>
        <taxon>Bacilli</taxon>
        <taxon>Lactobacillales</taxon>
        <taxon>Enterococcaceae</taxon>
        <taxon>Enterococcus</taxon>
    </lineage>
</organism>
<evidence type="ECO:0000313" key="1">
    <source>
        <dbReference type="EMBL" id="QFY92027.1"/>
    </source>
</evidence>
<reference evidence="1" key="1">
    <citation type="submission" date="2019-07" db="EMBL/GenBank/DDBJ databases">
        <title>Transferable Resistance Gene optrA in Enterococcus faecalis from Swine in Brazil.</title>
        <authorList>
            <person name="Almeida L.M."/>
            <person name="Lebreton F."/>
            <person name="Gaca A."/>
            <person name="Bispo P.M."/>
            <person name="Saavedra J."/>
            <person name="Filsner P."/>
            <person name="Moreno A.M."/>
            <person name="Mamizuka E.M."/>
            <person name="Gilmore M.S."/>
        </authorList>
    </citation>
    <scope>NUCLEOTIDE SEQUENCE</scope>
    <source>
        <strain evidence="1">L15</strain>
    </source>
</reference>
<dbReference type="AlphaFoldDB" id="A0A5Q0ESL3"/>
<gene>
    <name evidence="1" type="ORF">CGZ46_04555</name>
</gene>
<proteinExistence type="predicted"/>
<sequence length="81" mass="9558">MSRFDLSLTFFCCPIILETHTKKLCVIVLFLVCTRFLCWKMLSYQGFQCVKTWHASCLYKGVKQNKENLGDEGKWQKKQLC</sequence>
<protein>
    <submittedName>
        <fullName evidence="1">Uncharacterized protein</fullName>
    </submittedName>
</protein>
<accession>A0A5Q0ESL3</accession>